<dbReference type="Proteomes" id="UP001152300">
    <property type="component" value="Unassembled WGS sequence"/>
</dbReference>
<gene>
    <name evidence="1" type="ORF">OCU04_010754</name>
</gene>
<accession>A0A9X0ACV8</accession>
<evidence type="ECO:0000313" key="2">
    <source>
        <dbReference type="Proteomes" id="UP001152300"/>
    </source>
</evidence>
<organism evidence="1 2">
    <name type="scientific">Sclerotinia nivalis</name>
    <dbReference type="NCBI Taxonomy" id="352851"/>
    <lineage>
        <taxon>Eukaryota</taxon>
        <taxon>Fungi</taxon>
        <taxon>Dikarya</taxon>
        <taxon>Ascomycota</taxon>
        <taxon>Pezizomycotina</taxon>
        <taxon>Leotiomycetes</taxon>
        <taxon>Helotiales</taxon>
        <taxon>Sclerotiniaceae</taxon>
        <taxon>Sclerotinia</taxon>
    </lineage>
</organism>
<proteinExistence type="predicted"/>
<protein>
    <submittedName>
        <fullName evidence="1">Uncharacterized protein</fullName>
    </submittedName>
</protein>
<comment type="caution">
    <text evidence="1">The sequence shown here is derived from an EMBL/GenBank/DDBJ whole genome shotgun (WGS) entry which is preliminary data.</text>
</comment>
<name>A0A9X0ACV8_9HELO</name>
<dbReference type="EMBL" id="JAPEIS010000013">
    <property type="protein sequence ID" value="KAJ8060427.1"/>
    <property type="molecule type" value="Genomic_DNA"/>
</dbReference>
<reference evidence="1" key="1">
    <citation type="submission" date="2022-11" db="EMBL/GenBank/DDBJ databases">
        <title>Genome Resource of Sclerotinia nivalis Strain SnTB1, a Plant Pathogen Isolated from American Ginseng.</title>
        <authorList>
            <person name="Fan S."/>
        </authorList>
    </citation>
    <scope>NUCLEOTIDE SEQUENCE</scope>
    <source>
        <strain evidence="1">SnTB1</strain>
    </source>
</reference>
<keyword evidence="2" id="KW-1185">Reference proteome</keyword>
<sequence length="137" mass="15724">MATYPPKATNPTNMANPPTWTYSPTLQQLYDLVVTHGLSQVHGNMTGNGLDQIVSLIHQRVIRKNHNMAHHIYKFILDRHVWRYCFMKDMTFTMELFTMEHPQYLFPGVGPTQQLQDEQYAARRVALLQSANAPAPA</sequence>
<dbReference type="OrthoDB" id="3556265at2759"/>
<dbReference type="AlphaFoldDB" id="A0A9X0ACV8"/>
<evidence type="ECO:0000313" key="1">
    <source>
        <dbReference type="EMBL" id="KAJ8060427.1"/>
    </source>
</evidence>